<dbReference type="SUPFAM" id="SSF109709">
    <property type="entry name" value="KorB DNA-binding domain-like"/>
    <property type="match status" value="1"/>
</dbReference>
<evidence type="ECO:0000259" key="1">
    <source>
        <dbReference type="Pfam" id="PF17762"/>
    </source>
</evidence>
<dbReference type="Pfam" id="PF17762">
    <property type="entry name" value="HTH_ParB"/>
    <property type="match status" value="1"/>
</dbReference>
<dbReference type="AlphaFoldDB" id="X1V8P6"/>
<comment type="caution">
    <text evidence="2">The sequence shown here is derived from an EMBL/GenBank/DDBJ whole genome shotgun (WGS) entry which is preliminary data.</text>
</comment>
<dbReference type="InterPro" id="IPR041468">
    <property type="entry name" value="HTH_ParB/Spo0J"/>
</dbReference>
<proteinExistence type="predicted"/>
<dbReference type="EMBL" id="BARW01027104">
    <property type="protein sequence ID" value="GAJ12762.1"/>
    <property type="molecule type" value="Genomic_DNA"/>
</dbReference>
<accession>X1V8P6</accession>
<dbReference type="Gene3D" id="1.10.10.2830">
    <property type="match status" value="1"/>
</dbReference>
<gene>
    <name evidence="2" type="ORF">S12H4_44055</name>
</gene>
<evidence type="ECO:0000313" key="2">
    <source>
        <dbReference type="EMBL" id="GAJ12762.1"/>
    </source>
</evidence>
<name>X1V8P6_9ZZZZ</name>
<dbReference type="CDD" id="cd00093">
    <property type="entry name" value="HTH_XRE"/>
    <property type="match status" value="1"/>
</dbReference>
<sequence length="257" mass="28551">VSHLELGKAYSEYRKKYGGTQTTLARIIGLSSTYISRDLSMHHNLSEPLKEMNRNKEIPDNAAYFLSTVPNLERQLEVATAVAGSNLGWTLIDQIVREAKAHPMQPVTEILQRAEKESDNARIEKALSVIPQLERKEEARTTIEAYGVNPKLARKIAKAVAQQPERSVQEIVEEIQEAASPSLVQLYARRFKSYSDLCTMIARQMGMMNVRLADLKSLPAESAEGFLIELRILHDTAGKALGRLGPPSETAEAEPVA</sequence>
<feature type="domain" description="ParB/Spo0J HTH" evidence="1">
    <location>
        <begin position="3"/>
        <end position="100"/>
    </location>
</feature>
<feature type="non-terminal residue" evidence="2">
    <location>
        <position position="1"/>
    </location>
</feature>
<reference evidence="2" key="1">
    <citation type="journal article" date="2014" name="Front. Microbiol.">
        <title>High frequency of phylogenetically diverse reductive dehalogenase-homologous genes in deep subseafloor sedimentary metagenomes.</title>
        <authorList>
            <person name="Kawai M."/>
            <person name="Futagami T."/>
            <person name="Toyoda A."/>
            <person name="Takaki Y."/>
            <person name="Nishi S."/>
            <person name="Hori S."/>
            <person name="Arai W."/>
            <person name="Tsubouchi T."/>
            <person name="Morono Y."/>
            <person name="Uchiyama I."/>
            <person name="Ito T."/>
            <person name="Fujiyama A."/>
            <person name="Inagaki F."/>
            <person name="Takami H."/>
        </authorList>
    </citation>
    <scope>NUCLEOTIDE SEQUENCE</scope>
    <source>
        <strain evidence="2">Expedition CK06-06</strain>
    </source>
</reference>
<organism evidence="2">
    <name type="scientific">marine sediment metagenome</name>
    <dbReference type="NCBI Taxonomy" id="412755"/>
    <lineage>
        <taxon>unclassified sequences</taxon>
        <taxon>metagenomes</taxon>
        <taxon>ecological metagenomes</taxon>
    </lineage>
</organism>
<protein>
    <recommendedName>
        <fullName evidence="1">ParB/Spo0J HTH domain-containing protein</fullName>
    </recommendedName>
</protein>
<feature type="non-terminal residue" evidence="2">
    <location>
        <position position="257"/>
    </location>
</feature>
<dbReference type="InterPro" id="IPR001387">
    <property type="entry name" value="Cro/C1-type_HTH"/>
</dbReference>